<dbReference type="EMBL" id="JACCEL010000001">
    <property type="protein sequence ID" value="MBG9977228.1"/>
    <property type="molecule type" value="Genomic_DNA"/>
</dbReference>
<comment type="caution">
    <text evidence="1">The sequence shown here is derived from an EMBL/GenBank/DDBJ whole genome shotgun (WGS) entry which is preliminary data.</text>
</comment>
<evidence type="ECO:0000313" key="2">
    <source>
        <dbReference type="Proteomes" id="UP000823401"/>
    </source>
</evidence>
<sequence length="121" mass="14101">MEKIIEIDDQLIILKSHAGVPIRYKQFFQTDFFSDVLKLSKSVENMGSEDGLDDLSYEQIDNLELEIVYRLVWLFAKMADKSIPPLAEWLEGFDEFPLEDIIPEITDMLTGLMKKKQKTKK</sequence>
<dbReference type="Proteomes" id="UP000823401">
    <property type="component" value="Unassembled WGS sequence"/>
</dbReference>
<keyword evidence="2" id="KW-1185">Reference proteome</keyword>
<protein>
    <recommendedName>
        <fullName evidence="3">Prophage pi2 protein 40</fullName>
    </recommendedName>
</protein>
<dbReference type="RefSeq" id="WP_197103089.1">
    <property type="nucleotide sequence ID" value="NZ_JACCEL010000001.1"/>
</dbReference>
<organism evidence="1 2">
    <name type="scientific">Ruoffia tabacinasalis</name>
    <dbReference type="NCBI Taxonomy" id="87458"/>
    <lineage>
        <taxon>Bacteria</taxon>
        <taxon>Bacillati</taxon>
        <taxon>Bacillota</taxon>
        <taxon>Bacilli</taxon>
        <taxon>Lactobacillales</taxon>
        <taxon>Aerococcaceae</taxon>
        <taxon>Ruoffia</taxon>
    </lineage>
</organism>
<accession>A0ABS0LGC2</accession>
<gene>
    <name evidence="1" type="ORF">HYQ42_00390</name>
</gene>
<name>A0ABS0LGC2_9LACT</name>
<proteinExistence type="predicted"/>
<evidence type="ECO:0000313" key="1">
    <source>
        <dbReference type="EMBL" id="MBG9977228.1"/>
    </source>
</evidence>
<reference evidence="1 2" key="1">
    <citation type="submission" date="2020-07" db="EMBL/GenBank/DDBJ databases">
        <title>Facklamia lactis sp. nov., isolated from raw milk.</title>
        <authorList>
            <person name="Doll E.V."/>
            <person name="Huptas C."/>
            <person name="Staib L."/>
            <person name="Wenning M."/>
            <person name="Scherer S."/>
        </authorList>
    </citation>
    <scope>NUCLEOTIDE SEQUENCE [LARGE SCALE GENOMIC DNA]</scope>
    <source>
        <strain evidence="1 2">DSM 104272</strain>
    </source>
</reference>
<evidence type="ECO:0008006" key="3">
    <source>
        <dbReference type="Google" id="ProtNLM"/>
    </source>
</evidence>